<dbReference type="InterPro" id="IPR018060">
    <property type="entry name" value="HTH_AraC"/>
</dbReference>
<dbReference type="InterPro" id="IPR002491">
    <property type="entry name" value="ABC_transptr_periplasmic_BD"/>
</dbReference>
<evidence type="ECO:0000259" key="6">
    <source>
        <dbReference type="PROSITE" id="PS50983"/>
    </source>
</evidence>
<dbReference type="PROSITE" id="PS01124">
    <property type="entry name" value="HTH_ARAC_FAMILY_2"/>
    <property type="match status" value="1"/>
</dbReference>
<dbReference type="InterPro" id="IPR009057">
    <property type="entry name" value="Homeodomain-like_sf"/>
</dbReference>
<keyword evidence="2" id="KW-0238">DNA-binding</keyword>
<keyword evidence="4" id="KW-1133">Transmembrane helix</keyword>
<dbReference type="InterPro" id="IPR018062">
    <property type="entry name" value="HTH_AraC-typ_CS"/>
</dbReference>
<evidence type="ECO:0000256" key="1">
    <source>
        <dbReference type="ARBA" id="ARBA00023015"/>
    </source>
</evidence>
<proteinExistence type="predicted"/>
<gene>
    <name evidence="7" type="ORF">D3P09_10075</name>
</gene>
<evidence type="ECO:0000256" key="2">
    <source>
        <dbReference type="ARBA" id="ARBA00023125"/>
    </source>
</evidence>
<evidence type="ECO:0000313" key="8">
    <source>
        <dbReference type="Proteomes" id="UP000267798"/>
    </source>
</evidence>
<feature type="transmembrane region" description="Helical" evidence="4">
    <location>
        <begin position="299"/>
        <end position="321"/>
    </location>
</feature>
<keyword evidence="4" id="KW-0472">Membrane</keyword>
<keyword evidence="4" id="KW-0812">Transmembrane</keyword>
<dbReference type="PANTHER" id="PTHR46796:SF6">
    <property type="entry name" value="ARAC SUBFAMILY"/>
    <property type="match status" value="1"/>
</dbReference>
<protein>
    <submittedName>
        <fullName evidence="7">AraC family transcriptional regulator</fullName>
    </submittedName>
</protein>
<dbReference type="PROSITE" id="PS50983">
    <property type="entry name" value="FE_B12_PBP"/>
    <property type="match status" value="1"/>
</dbReference>
<keyword evidence="8" id="KW-1185">Reference proteome</keyword>
<dbReference type="SUPFAM" id="SSF46689">
    <property type="entry name" value="Homeodomain-like"/>
    <property type="match status" value="2"/>
</dbReference>
<dbReference type="InterPro" id="IPR050204">
    <property type="entry name" value="AraC_XylS_family_regulators"/>
</dbReference>
<dbReference type="Proteomes" id="UP000267798">
    <property type="component" value="Unassembled WGS sequence"/>
</dbReference>
<feature type="domain" description="Fe/B12 periplasmic-binding" evidence="6">
    <location>
        <begin position="299"/>
        <end position="564"/>
    </location>
</feature>
<dbReference type="Pfam" id="PF12833">
    <property type="entry name" value="HTH_18"/>
    <property type="match status" value="1"/>
</dbReference>
<reference evidence="7 8" key="1">
    <citation type="submission" date="2018-09" db="EMBL/GenBank/DDBJ databases">
        <title>Paenibacillus aracenensis nov. sp. isolated from a cave in southern Spain.</title>
        <authorList>
            <person name="Jurado V."/>
            <person name="Gutierrez-Patricio S."/>
            <person name="Gonzalez-Pimentel J.L."/>
            <person name="Miller A.Z."/>
            <person name="Laiz L."/>
            <person name="Saiz-Jimenez C."/>
        </authorList>
    </citation>
    <scope>NUCLEOTIDE SEQUENCE [LARGE SCALE GENOMIC DNA]</scope>
    <source>
        <strain evidence="7 8">JCM 19203</strain>
    </source>
</reference>
<evidence type="ECO:0000256" key="3">
    <source>
        <dbReference type="ARBA" id="ARBA00023163"/>
    </source>
</evidence>
<dbReference type="Gene3D" id="1.10.10.60">
    <property type="entry name" value="Homeodomain-like"/>
    <property type="match status" value="2"/>
</dbReference>
<dbReference type="Pfam" id="PF01497">
    <property type="entry name" value="Peripla_BP_2"/>
    <property type="match status" value="1"/>
</dbReference>
<feature type="domain" description="HTH araC/xylS-type" evidence="5">
    <location>
        <begin position="196"/>
        <end position="294"/>
    </location>
</feature>
<dbReference type="Gene3D" id="3.40.50.1980">
    <property type="entry name" value="Nitrogenase molybdenum iron protein domain"/>
    <property type="match status" value="2"/>
</dbReference>
<dbReference type="GO" id="GO:0003700">
    <property type="term" value="F:DNA-binding transcription factor activity"/>
    <property type="evidence" value="ECO:0007669"/>
    <property type="project" value="InterPro"/>
</dbReference>
<dbReference type="PRINTS" id="PR00032">
    <property type="entry name" value="HTHARAC"/>
</dbReference>
<name>A0A3A6PKD4_9BACL</name>
<evidence type="ECO:0000313" key="7">
    <source>
        <dbReference type="EMBL" id="RJX39738.1"/>
    </source>
</evidence>
<dbReference type="EMBL" id="QXQB01000002">
    <property type="protein sequence ID" value="RJX39738.1"/>
    <property type="molecule type" value="Genomic_DNA"/>
</dbReference>
<dbReference type="InterPro" id="IPR020449">
    <property type="entry name" value="Tscrpt_reg_AraC-type_HTH"/>
</dbReference>
<comment type="caution">
    <text evidence="7">The sequence shown here is derived from an EMBL/GenBank/DDBJ whole genome shotgun (WGS) entry which is preliminary data.</text>
</comment>
<keyword evidence="3" id="KW-0804">Transcription</keyword>
<sequence length="565" mass="64443">MIIIIVYWGWSFLKMKYDSEWGIDVSQLSVKLRSVELLTGAADELVKQHLTSHGTLIIPLGGHGVLRREQSSVDMEPDHVYACGPQSTFGLEAGGKDELSVCLIRLDLEEAGLECSHYDEEPSKPRPRTMLFEQLDGRMIGPPGHAAALSRSILEHFASGEPMQLWRARLDCEGLLYELMAAGRKERQSGTRGALERVRTYIDAHYNGELVIERLAAIAELSPKYFVDVFKKTYGVSAMDYVAGVRIKHAKMLMLRSDRLLRDIAHEVGYADEFYFSRKFKQHAGMSPSAYMKKRGRKIAAYGSTSLTGYLLALGIVPFAAPLHLKWSRYYYDRYGADIPVHLDAYRQNVYKESNIAMLESAPPELIVCNHDLEQWERDRLSAIAPLFVMPEDRLGWREKLIRLAERLGEEEEAQRWLSQFDEKSLSLREHIEAHAKPLPSRVLTLKLLKNQLYIHNTFCLHNALYDELGLIPAEASVEPQQNFPLTLQQLAGMEADLVLLLVRQDSETLENWAAIKHSTDWMSLPHVVNRQLHQIESNPWREYSPLAMERMLEDMASLLTGNRP</sequence>
<evidence type="ECO:0000259" key="5">
    <source>
        <dbReference type="PROSITE" id="PS01124"/>
    </source>
</evidence>
<keyword evidence="1" id="KW-0805">Transcription regulation</keyword>
<dbReference type="PANTHER" id="PTHR46796">
    <property type="entry name" value="HTH-TYPE TRANSCRIPTIONAL ACTIVATOR RHAS-RELATED"/>
    <property type="match status" value="1"/>
</dbReference>
<organism evidence="7 8">
    <name type="scientific">Paenibacillus pinisoli</name>
    <dbReference type="NCBI Taxonomy" id="1276110"/>
    <lineage>
        <taxon>Bacteria</taxon>
        <taxon>Bacillati</taxon>
        <taxon>Bacillota</taxon>
        <taxon>Bacilli</taxon>
        <taxon>Bacillales</taxon>
        <taxon>Paenibacillaceae</taxon>
        <taxon>Paenibacillus</taxon>
    </lineage>
</organism>
<accession>A0A3A6PKD4</accession>
<dbReference type="GO" id="GO:0043565">
    <property type="term" value="F:sequence-specific DNA binding"/>
    <property type="evidence" value="ECO:0007669"/>
    <property type="project" value="InterPro"/>
</dbReference>
<dbReference type="AlphaFoldDB" id="A0A3A6PKD4"/>
<dbReference type="SMART" id="SM00342">
    <property type="entry name" value="HTH_ARAC"/>
    <property type="match status" value="1"/>
</dbReference>
<dbReference type="SUPFAM" id="SSF53807">
    <property type="entry name" value="Helical backbone' metal receptor"/>
    <property type="match status" value="1"/>
</dbReference>
<dbReference type="PROSITE" id="PS00041">
    <property type="entry name" value="HTH_ARAC_FAMILY_1"/>
    <property type="match status" value="1"/>
</dbReference>
<evidence type="ECO:0000256" key="4">
    <source>
        <dbReference type="SAM" id="Phobius"/>
    </source>
</evidence>